<keyword evidence="2" id="KW-0768">Sushi</keyword>
<dbReference type="OrthoDB" id="6127264at2759"/>
<dbReference type="InterPro" id="IPR000436">
    <property type="entry name" value="Sushi_SCR_CCP_dom"/>
</dbReference>
<keyword evidence="1" id="KW-1015">Disulfide bond</keyword>
<dbReference type="Pfam" id="PF00084">
    <property type="entry name" value="Sushi"/>
    <property type="match status" value="1"/>
</dbReference>
<dbReference type="AlphaFoldDB" id="A0A7T8KKV9"/>
<feature type="non-terminal residue" evidence="4">
    <location>
        <position position="80"/>
    </location>
</feature>
<feature type="domain" description="Sushi" evidence="3">
    <location>
        <begin position="1"/>
        <end position="39"/>
    </location>
</feature>
<reference evidence="5" key="1">
    <citation type="submission" date="2021-01" db="EMBL/GenBank/DDBJ databases">
        <title>Caligus Genome Assembly.</title>
        <authorList>
            <person name="Gallardo-Escarate C."/>
        </authorList>
    </citation>
    <scope>NUCLEOTIDE SEQUENCE [LARGE SCALE GENOMIC DNA]</scope>
</reference>
<evidence type="ECO:0000256" key="2">
    <source>
        <dbReference type="PROSITE-ProRule" id="PRU00302"/>
    </source>
</evidence>
<evidence type="ECO:0000313" key="5">
    <source>
        <dbReference type="Proteomes" id="UP000595437"/>
    </source>
</evidence>
<feature type="non-terminal residue" evidence="4">
    <location>
        <position position="1"/>
    </location>
</feature>
<proteinExistence type="predicted"/>
<protein>
    <recommendedName>
        <fullName evidence="3">Sushi domain-containing protein</fullName>
    </recommendedName>
</protein>
<dbReference type="Proteomes" id="UP000595437">
    <property type="component" value="Chromosome 2"/>
</dbReference>
<evidence type="ECO:0000259" key="3">
    <source>
        <dbReference type="PROSITE" id="PS50923"/>
    </source>
</evidence>
<keyword evidence="5" id="KW-1185">Reference proteome</keyword>
<organism evidence="4 5">
    <name type="scientific">Caligus rogercresseyi</name>
    <name type="common">Sea louse</name>
    <dbReference type="NCBI Taxonomy" id="217165"/>
    <lineage>
        <taxon>Eukaryota</taxon>
        <taxon>Metazoa</taxon>
        <taxon>Ecdysozoa</taxon>
        <taxon>Arthropoda</taxon>
        <taxon>Crustacea</taxon>
        <taxon>Multicrustacea</taxon>
        <taxon>Hexanauplia</taxon>
        <taxon>Copepoda</taxon>
        <taxon>Siphonostomatoida</taxon>
        <taxon>Caligidae</taxon>
        <taxon>Caligus</taxon>
    </lineage>
</organism>
<accession>A0A7T8KKV9</accession>
<dbReference type="SUPFAM" id="SSF57535">
    <property type="entry name" value="Complement control module/SCR domain"/>
    <property type="match status" value="1"/>
</dbReference>
<comment type="caution">
    <text evidence="2">Lacks conserved residue(s) required for the propagation of feature annotation.</text>
</comment>
<sequence length="80" mass="9193">FGTTASYYCVNPRLELVGGKTLYCREDGSWEGSVPRCNPTPPVKFKSRFPERLPLPSNDRPIPLSKTTTKFEFLWTRKLL</sequence>
<dbReference type="InterPro" id="IPR035976">
    <property type="entry name" value="Sushi/SCR/CCP_sf"/>
</dbReference>
<dbReference type="CDD" id="cd00033">
    <property type="entry name" value="CCP"/>
    <property type="match status" value="1"/>
</dbReference>
<dbReference type="PROSITE" id="PS50923">
    <property type="entry name" value="SUSHI"/>
    <property type="match status" value="1"/>
</dbReference>
<dbReference type="EMBL" id="CP045891">
    <property type="protein sequence ID" value="QQP57700.1"/>
    <property type="molecule type" value="Genomic_DNA"/>
</dbReference>
<gene>
    <name evidence="4" type="ORF">FKW44_002774</name>
</gene>
<dbReference type="Gene3D" id="2.10.70.10">
    <property type="entry name" value="Complement Module, domain 1"/>
    <property type="match status" value="1"/>
</dbReference>
<name>A0A7T8KKV9_CALRO</name>
<evidence type="ECO:0000313" key="4">
    <source>
        <dbReference type="EMBL" id="QQP57700.1"/>
    </source>
</evidence>
<evidence type="ECO:0000256" key="1">
    <source>
        <dbReference type="ARBA" id="ARBA00023157"/>
    </source>
</evidence>